<dbReference type="SMART" id="SM01007">
    <property type="entry name" value="Aldolase_II"/>
    <property type="match status" value="1"/>
</dbReference>
<dbReference type="InterPro" id="IPR001303">
    <property type="entry name" value="Aldolase_II/adducin_N"/>
</dbReference>
<proteinExistence type="predicted"/>
<dbReference type="PANTHER" id="PTHR22789">
    <property type="entry name" value="FUCULOSE PHOSPHATE ALDOLASE"/>
    <property type="match status" value="1"/>
</dbReference>
<dbReference type="GO" id="GO:0016829">
    <property type="term" value="F:lyase activity"/>
    <property type="evidence" value="ECO:0007669"/>
    <property type="project" value="UniProtKB-KW"/>
</dbReference>
<evidence type="ECO:0000256" key="2">
    <source>
        <dbReference type="ARBA" id="ARBA00023239"/>
    </source>
</evidence>
<sequence>MGYNEEKIKEDIVNVMRNLYRRGLVSALSGNASIRIQGSNYVWITPSGIFKGGLRVDDLVKIDLNGNVIEGFRKPSSEWRFHVAIYKSRPDINAVIHAHNPITVAYSIAGLRLDESLLSEVLLFIKRIEYIPYIEPGTEALAKLVGEKARTGCNAMILEKHGVIGMGRDIYEAEMIVESLEDLAYAQLLSKLIRFLSRE</sequence>
<gene>
    <name evidence="4" type="ORF">QPL79_07315</name>
</gene>
<dbReference type="PANTHER" id="PTHR22789:SF0">
    <property type="entry name" value="3-OXO-TETRONATE 4-PHOSPHATE DECARBOXYLASE-RELATED"/>
    <property type="match status" value="1"/>
</dbReference>
<organism evidence="4 5">
    <name type="scientific">Ignisphaera cupida</name>
    <dbReference type="NCBI Taxonomy" id="3050454"/>
    <lineage>
        <taxon>Archaea</taxon>
        <taxon>Thermoproteota</taxon>
        <taxon>Thermoprotei</taxon>
        <taxon>Desulfurococcales</taxon>
        <taxon>Desulfurococcaceae</taxon>
        <taxon>Ignisphaera</taxon>
    </lineage>
</organism>
<dbReference type="Gene3D" id="3.40.225.10">
    <property type="entry name" value="Class II aldolase/adducin N-terminal domain"/>
    <property type="match status" value="1"/>
</dbReference>
<keyword evidence="5" id="KW-1185">Reference proteome</keyword>
<dbReference type="InterPro" id="IPR036409">
    <property type="entry name" value="Aldolase_II/adducin_N_sf"/>
</dbReference>
<dbReference type="RefSeq" id="WP_285274153.1">
    <property type="nucleotide sequence ID" value="NZ_JASNVW010000004.1"/>
</dbReference>
<dbReference type="GO" id="GO:0046872">
    <property type="term" value="F:metal ion binding"/>
    <property type="evidence" value="ECO:0007669"/>
    <property type="project" value="UniProtKB-KW"/>
</dbReference>
<dbReference type="Proteomes" id="UP001529235">
    <property type="component" value="Unassembled WGS sequence"/>
</dbReference>
<evidence type="ECO:0000259" key="3">
    <source>
        <dbReference type="SMART" id="SM01007"/>
    </source>
</evidence>
<feature type="domain" description="Class II aldolase/adducin N-terminal" evidence="3">
    <location>
        <begin position="10"/>
        <end position="188"/>
    </location>
</feature>
<reference evidence="4 5" key="1">
    <citation type="submission" date="2023-05" db="EMBL/GenBank/DDBJ databases">
        <title>A new hyperthermophilic archaea 'Ignisphaera cupida' sp. nov. and description of the family 'Ignisphaeraceae' fam. nov.</title>
        <authorList>
            <person name="Podosokorskaya O.A."/>
            <person name="Elcheninov A.G."/>
            <person name="Klukina A."/>
            <person name="Merkel A.Y."/>
        </authorList>
    </citation>
    <scope>NUCLEOTIDE SEQUENCE [LARGE SCALE GENOMIC DNA]</scope>
    <source>
        <strain evidence="4 5">4213-co</strain>
    </source>
</reference>
<accession>A0ABD4Z7Q5</accession>
<dbReference type="InterPro" id="IPR050197">
    <property type="entry name" value="Aldolase_class_II_sugar_metab"/>
</dbReference>
<dbReference type="SUPFAM" id="SSF53639">
    <property type="entry name" value="AraD/HMP-PK domain-like"/>
    <property type="match status" value="1"/>
</dbReference>
<keyword evidence="2" id="KW-0456">Lyase</keyword>
<keyword evidence="1" id="KW-0479">Metal-binding</keyword>
<evidence type="ECO:0000313" key="4">
    <source>
        <dbReference type="EMBL" id="MDK6029169.1"/>
    </source>
</evidence>
<dbReference type="Pfam" id="PF00596">
    <property type="entry name" value="Aldolase_II"/>
    <property type="match status" value="1"/>
</dbReference>
<dbReference type="EMBL" id="JASNVW010000004">
    <property type="protein sequence ID" value="MDK6029169.1"/>
    <property type="molecule type" value="Genomic_DNA"/>
</dbReference>
<dbReference type="AlphaFoldDB" id="A0ABD4Z7Q5"/>
<comment type="caution">
    <text evidence="4">The sequence shown here is derived from an EMBL/GenBank/DDBJ whole genome shotgun (WGS) entry which is preliminary data.</text>
</comment>
<evidence type="ECO:0000313" key="5">
    <source>
        <dbReference type="Proteomes" id="UP001529235"/>
    </source>
</evidence>
<protein>
    <submittedName>
        <fullName evidence="4">Class II aldolase/adducin family protein</fullName>
    </submittedName>
</protein>
<evidence type="ECO:0000256" key="1">
    <source>
        <dbReference type="ARBA" id="ARBA00022723"/>
    </source>
</evidence>
<name>A0ABD4Z7Q5_9CREN</name>